<evidence type="ECO:0000313" key="3">
    <source>
        <dbReference type="Proteomes" id="UP000004690"/>
    </source>
</evidence>
<dbReference type="InterPro" id="IPR017850">
    <property type="entry name" value="Alkaline_phosphatase_core_sf"/>
</dbReference>
<organism evidence="2 3">
    <name type="scientific">Galbibacter orientalis DSM 19592</name>
    <dbReference type="NCBI Taxonomy" id="926559"/>
    <lineage>
        <taxon>Bacteria</taxon>
        <taxon>Pseudomonadati</taxon>
        <taxon>Bacteroidota</taxon>
        <taxon>Flavobacteriia</taxon>
        <taxon>Flavobacteriales</taxon>
        <taxon>Flavobacteriaceae</taxon>
        <taxon>Galbibacter</taxon>
    </lineage>
</organism>
<dbReference type="Pfam" id="PF07691">
    <property type="entry name" value="PA14"/>
    <property type="match status" value="1"/>
</dbReference>
<dbReference type="AlphaFoldDB" id="I3C612"/>
<evidence type="ECO:0000259" key="1">
    <source>
        <dbReference type="PROSITE" id="PS51820"/>
    </source>
</evidence>
<dbReference type="Gene3D" id="3.40.720.10">
    <property type="entry name" value="Alkaline Phosphatase, subunit A"/>
    <property type="match status" value="1"/>
</dbReference>
<dbReference type="InterPro" id="IPR011658">
    <property type="entry name" value="PA14_dom"/>
</dbReference>
<feature type="domain" description="PA14" evidence="1">
    <location>
        <begin position="396"/>
        <end position="535"/>
    </location>
</feature>
<dbReference type="CDD" id="cd00016">
    <property type="entry name" value="ALP_like"/>
    <property type="match status" value="1"/>
</dbReference>
<dbReference type="EMBL" id="JH651379">
    <property type="protein sequence ID" value="EIJ39055.1"/>
    <property type="molecule type" value="Genomic_DNA"/>
</dbReference>
<dbReference type="Pfam" id="PF01663">
    <property type="entry name" value="Phosphodiest"/>
    <property type="match status" value="1"/>
</dbReference>
<dbReference type="Pfam" id="PF13290">
    <property type="entry name" value="CHB_HEX_C_1"/>
    <property type="match status" value="1"/>
</dbReference>
<evidence type="ECO:0000313" key="2">
    <source>
        <dbReference type="EMBL" id="EIJ39055.1"/>
    </source>
</evidence>
<dbReference type="PROSITE" id="PS51820">
    <property type="entry name" value="PA14"/>
    <property type="match status" value="1"/>
</dbReference>
<dbReference type="STRING" id="926559.JoomaDRAFT_2061"/>
<protein>
    <submittedName>
        <fullName evidence="2">Putative AP superfamily protein</fullName>
    </submittedName>
</protein>
<dbReference type="SUPFAM" id="SSF56988">
    <property type="entry name" value="Anthrax protective antigen"/>
    <property type="match status" value="1"/>
</dbReference>
<dbReference type="GO" id="GO:0016787">
    <property type="term" value="F:hydrolase activity"/>
    <property type="evidence" value="ECO:0007669"/>
    <property type="project" value="UniProtKB-ARBA"/>
</dbReference>
<dbReference type="SMART" id="SM00758">
    <property type="entry name" value="PA14"/>
    <property type="match status" value="1"/>
</dbReference>
<accession>I3C612</accession>
<dbReference type="SUPFAM" id="SSF53649">
    <property type="entry name" value="Alkaline phosphatase-like"/>
    <property type="match status" value="1"/>
</dbReference>
<proteinExistence type="predicted"/>
<reference evidence="2 3" key="1">
    <citation type="submission" date="2012-02" db="EMBL/GenBank/DDBJ databases">
        <title>Improved High-Quality Draft genome of Joostella marina DSM 19592.</title>
        <authorList>
            <consortium name="US DOE Joint Genome Institute (JGI-PGF)"/>
            <person name="Lucas S."/>
            <person name="Copeland A."/>
            <person name="Lapidus A."/>
            <person name="Bruce D."/>
            <person name="Goodwin L."/>
            <person name="Pitluck S."/>
            <person name="Peters L."/>
            <person name="Chertkov O."/>
            <person name="Ovchinnikova G."/>
            <person name="Kyrpides N."/>
            <person name="Mavromatis K."/>
            <person name="Detter J.C."/>
            <person name="Han C."/>
            <person name="Land M."/>
            <person name="Hauser L."/>
            <person name="Markowitz V."/>
            <person name="Cheng J.-F."/>
            <person name="Hugenholtz P."/>
            <person name="Woyke T."/>
            <person name="Wu D."/>
            <person name="Tindall B."/>
            <person name="Brambilla E."/>
            <person name="Klenk H.-P."/>
            <person name="Eisen J.A."/>
        </authorList>
    </citation>
    <scope>NUCLEOTIDE SEQUENCE [LARGE SCALE GENOMIC DNA]</scope>
    <source>
        <strain evidence="2 3">DSM 19592</strain>
    </source>
</reference>
<gene>
    <name evidence="2" type="ORF">JoomaDRAFT_2061</name>
</gene>
<dbReference type="Gene3D" id="3.90.182.10">
    <property type="entry name" value="Toxin - Anthrax Protective Antigen,domain 1"/>
    <property type="match status" value="1"/>
</dbReference>
<dbReference type="InterPro" id="IPR059177">
    <property type="entry name" value="GH29D-like_dom"/>
</dbReference>
<dbReference type="HOGENOM" id="CLU_495905_0_0_10"/>
<dbReference type="InterPro" id="IPR037524">
    <property type="entry name" value="PA14/GLEYA"/>
</dbReference>
<sequence>MVTTSLLGLWSCHNNSTENREIKHVVVIGFDGLSPDGIRNASTPNFDKVIAEGASTMRARAVLPTSSSSNWASMIMGASPSQHGITSNAWNKDNFELPTVVQGEDFLFPTVFNLINKQKENTEIGAIYHWSDFGRLFEKSAVNFDIHADTEEQTAAVASSYIKNKKPTFTFIHFDHIDHAGHEYGHGTPEYYESVTKGDKLLGEVLSAIKKAGILENTLVIISSDHGGVGKGHGGESLAEIEIPFIAWGKSVKKGYEIKTPVYQYDNAATVAYALGVKTPTAWIGKPVLSLFEGNEIKGDEYLIEDRLVAPIIKPEASLNKRAGGLFFNETKLEIINPNKEGVIRYTLDGSMPTKKSTVYEGIIDITDNKVVKAAIFLEGKISSPLSEAFFRIRHDDRKRVSYKIYYLVNLTSLPELFNKTPDDSGNTYEITSEEIKEKIKENTAVIYTAIIDIKKAANYTFYTRSDDGSKLWIDNELVVANDGDHGVLEKSGTVKLNAGEHAIKVAWFNGGGDGWLDVYYKDGKSPKQLVSTELLN</sequence>
<keyword evidence="3" id="KW-1185">Reference proteome</keyword>
<name>I3C612_9FLAO</name>
<dbReference type="PANTHER" id="PTHR10151">
    <property type="entry name" value="ECTONUCLEOTIDE PYROPHOSPHATASE/PHOSPHODIESTERASE"/>
    <property type="match status" value="1"/>
</dbReference>
<dbReference type="eggNOG" id="COG1524">
    <property type="taxonomic scope" value="Bacteria"/>
</dbReference>
<dbReference type="Proteomes" id="UP000004690">
    <property type="component" value="Unassembled WGS sequence"/>
</dbReference>
<dbReference type="InterPro" id="IPR002591">
    <property type="entry name" value="Phosphodiest/P_Trfase"/>
</dbReference>
<dbReference type="PANTHER" id="PTHR10151:SF120">
    <property type="entry name" value="BIS(5'-ADENOSYL)-TRIPHOSPHATASE"/>
    <property type="match status" value="1"/>
</dbReference>